<evidence type="ECO:0000256" key="1">
    <source>
        <dbReference type="SAM" id="SignalP"/>
    </source>
</evidence>
<feature type="signal peptide" evidence="1">
    <location>
        <begin position="1"/>
        <end position="18"/>
    </location>
</feature>
<proteinExistence type="predicted"/>
<organism evidence="2 3">
    <name type="scientific">Flavobacterium celericrescens</name>
    <dbReference type="NCBI Taxonomy" id="2709780"/>
    <lineage>
        <taxon>Bacteria</taxon>
        <taxon>Pseudomonadati</taxon>
        <taxon>Bacteroidota</taxon>
        <taxon>Flavobacteriia</taxon>
        <taxon>Flavobacteriales</taxon>
        <taxon>Flavobacteriaceae</taxon>
        <taxon>Flavobacterium</taxon>
    </lineage>
</organism>
<keyword evidence="3" id="KW-1185">Reference proteome</keyword>
<gene>
    <name evidence="2" type="ORF">G4L40_11120</name>
</gene>
<keyword evidence="1" id="KW-0732">Signal</keyword>
<evidence type="ECO:0000313" key="2">
    <source>
        <dbReference type="EMBL" id="NHM05256.1"/>
    </source>
</evidence>
<reference evidence="2 3" key="1">
    <citation type="submission" date="2020-02" db="EMBL/GenBank/DDBJ databases">
        <authorList>
            <person name="Chen W.-M."/>
        </authorList>
    </citation>
    <scope>NUCLEOTIDE SEQUENCE [LARGE SCALE GENOMIC DNA]</scope>
    <source>
        <strain evidence="2 3">TWA-26</strain>
    </source>
</reference>
<evidence type="ECO:0000313" key="3">
    <source>
        <dbReference type="Proteomes" id="UP000761423"/>
    </source>
</evidence>
<accession>A0ABX0IDF3</accession>
<protein>
    <submittedName>
        <fullName evidence="2">Uncharacterized protein</fullName>
    </submittedName>
</protein>
<dbReference type="EMBL" id="JAAJBV010000009">
    <property type="protein sequence ID" value="NHM05256.1"/>
    <property type="molecule type" value="Genomic_DNA"/>
</dbReference>
<comment type="caution">
    <text evidence="2">The sequence shown here is derived from an EMBL/GenBank/DDBJ whole genome shotgun (WGS) entry which is preliminary data.</text>
</comment>
<dbReference type="RefSeq" id="WP_166237277.1">
    <property type="nucleotide sequence ID" value="NZ_JAAJBV010000009.1"/>
</dbReference>
<dbReference type="Proteomes" id="UP000761423">
    <property type="component" value="Unassembled WGS sequence"/>
</dbReference>
<name>A0ABX0IDF3_9FLAO</name>
<sequence length="141" mass="16247">MKKILLLFAFISFAIVNAQDKGKDCEFNFKVSSNMILEDEVRSIYKAEIQWDFSKLNLKNTTCVIEIIPIKDCVNELNAIKFKDAIVVSSKDENFAVKGTKSLNHIDLMSKCFKWRVVITNEKTSCVETTDWKYSSFLSQK</sequence>
<feature type="chain" id="PRO_5046010498" evidence="1">
    <location>
        <begin position="19"/>
        <end position="141"/>
    </location>
</feature>